<keyword evidence="9" id="KW-1185">Reference proteome</keyword>
<keyword evidence="4" id="KW-0540">Nuclease</keyword>
<reference evidence="9" key="1">
    <citation type="submission" date="2016-10" db="EMBL/GenBank/DDBJ databases">
        <authorList>
            <person name="Varghese N."/>
            <person name="Submissions S."/>
        </authorList>
    </citation>
    <scope>NUCLEOTIDE SEQUENCE [LARGE SCALE GENOMIC DNA]</scope>
    <source>
        <strain evidence="9">DSM 23317</strain>
    </source>
</reference>
<accession>A0A1G8YC19</accession>
<evidence type="ECO:0000256" key="4">
    <source>
        <dbReference type="ARBA" id="ARBA00022722"/>
    </source>
</evidence>
<proteinExistence type="inferred from homology"/>
<evidence type="ECO:0000256" key="3">
    <source>
        <dbReference type="ARBA" id="ARBA00022705"/>
    </source>
</evidence>
<dbReference type="InterPro" id="IPR008766">
    <property type="entry name" value="Replication_gene_A-like"/>
</dbReference>
<dbReference type="OrthoDB" id="5568266at2"/>
<keyword evidence="5" id="KW-0255">Endonuclease</keyword>
<comment type="function">
    <text evidence="1">Possible endonuclease which induces a single-strand cut and initiates DNA replication.</text>
</comment>
<evidence type="ECO:0000313" key="9">
    <source>
        <dbReference type="Proteomes" id="UP000199527"/>
    </source>
</evidence>
<comment type="similarity">
    <text evidence="2">Belongs to the phage GPA family.</text>
</comment>
<evidence type="ECO:0000256" key="5">
    <source>
        <dbReference type="ARBA" id="ARBA00022759"/>
    </source>
</evidence>
<feature type="domain" description="Replication gene A protein-like" evidence="7">
    <location>
        <begin position="95"/>
        <end position="388"/>
    </location>
</feature>
<dbReference type="AlphaFoldDB" id="A0A1G8YC19"/>
<name>A0A1G8YC19_9GAMM</name>
<gene>
    <name evidence="8" type="ORF">SAMN04488540_11718</name>
</gene>
<evidence type="ECO:0000259" key="7">
    <source>
        <dbReference type="Pfam" id="PF05840"/>
    </source>
</evidence>
<keyword evidence="6" id="KW-0378">Hydrolase</keyword>
<dbReference type="GO" id="GO:0004519">
    <property type="term" value="F:endonuclease activity"/>
    <property type="evidence" value="ECO:0007669"/>
    <property type="project" value="UniProtKB-KW"/>
</dbReference>
<organism evidence="8 9">
    <name type="scientific">Ferrimonas sediminum</name>
    <dbReference type="NCBI Taxonomy" id="718193"/>
    <lineage>
        <taxon>Bacteria</taxon>
        <taxon>Pseudomonadati</taxon>
        <taxon>Pseudomonadota</taxon>
        <taxon>Gammaproteobacteria</taxon>
        <taxon>Alteromonadales</taxon>
        <taxon>Ferrimonadaceae</taxon>
        <taxon>Ferrimonas</taxon>
    </lineage>
</organism>
<dbReference type="Proteomes" id="UP000199527">
    <property type="component" value="Unassembled WGS sequence"/>
</dbReference>
<dbReference type="EMBL" id="FNEM01000017">
    <property type="protein sequence ID" value="SDJ99775.1"/>
    <property type="molecule type" value="Genomic_DNA"/>
</dbReference>
<evidence type="ECO:0000313" key="8">
    <source>
        <dbReference type="EMBL" id="SDJ99775.1"/>
    </source>
</evidence>
<keyword evidence="3" id="KW-0235">DNA replication</keyword>
<sequence length="548" mass="62205">MPCVNPHDRQFVSRMLAPLPVNCHRPLMRHYQGCETRREANLSLLRTSNKIQTLVGQYFDSNVLSWTEHDIEPRAKSSAQHAKRIIARNPDSSPAQIYQLLIKLTDGFNLIPPKPNKIDPPDSVADDCKEEGSLKAGQLDYGPAIRRLCCKHWWLRSLRRAVIQTQEMVQQHLGMVSKVKGLYVSDPTLAFRQQQISRNWSMLHNCFLKNDEGQVFSLASLSSLNVSNPRIRKAELMVRARGFEDCALDAGHEGVFLTLTCPSKYHCCLSRSGDHNPRWAGYNPKQGQEYLTKLFSRIRSALHKREIRPYGFRVCEPHHDGTPHWHLLLFAPAEQKEELLTIFRDYAFAEDGDEPGAKEHRFKVVNIDHSKGSATGYIAKYVSKNIDGSDLDDGCHGRRPQETAARVDAWATCWGIRQFQQIGGASVTVWREARRLTEAQRLSLPKQSQPIADSADASNWQGFTEAMGGAILPRRQRPAKPYYEELLDEETGELAQSLYEGEVLVRLKGLIVSGMKIITRIRQWTVVNSSQWQGDGSGRSPLHLEYCK</sequence>
<protein>
    <submittedName>
        <fullName evidence="8">Bacteriophage replication gene A protein (GPA)</fullName>
    </submittedName>
</protein>
<evidence type="ECO:0000256" key="1">
    <source>
        <dbReference type="ARBA" id="ARBA00003293"/>
    </source>
</evidence>
<dbReference type="GO" id="GO:0006260">
    <property type="term" value="P:DNA replication"/>
    <property type="evidence" value="ECO:0007669"/>
    <property type="project" value="UniProtKB-KW"/>
</dbReference>
<evidence type="ECO:0000256" key="2">
    <source>
        <dbReference type="ARBA" id="ARBA00009260"/>
    </source>
</evidence>
<dbReference type="Pfam" id="PF05840">
    <property type="entry name" value="Phage_GPA"/>
    <property type="match status" value="1"/>
</dbReference>
<evidence type="ECO:0000256" key="6">
    <source>
        <dbReference type="ARBA" id="ARBA00022801"/>
    </source>
</evidence>
<dbReference type="GO" id="GO:0016787">
    <property type="term" value="F:hydrolase activity"/>
    <property type="evidence" value="ECO:0007669"/>
    <property type="project" value="UniProtKB-KW"/>
</dbReference>